<evidence type="ECO:0000313" key="3">
    <source>
        <dbReference type="Proteomes" id="UP000181860"/>
    </source>
</evidence>
<protein>
    <submittedName>
        <fullName evidence="2">Uncharacterized protein</fullName>
    </submittedName>
</protein>
<reference evidence="2" key="2">
    <citation type="journal article" date="2022" name="Food Funct.">
        <title>Lactobacillus kefiranofaciens ZW18 from Kefir enhances the anti-tumor effect of anti-programmed cell death 1 (PD-1) immunotherapy by modulating the gut microbiota.</title>
        <authorList>
            <person name="Zhao J."/>
            <person name="Wang Y."/>
            <person name="Wang J."/>
            <person name="Lv M."/>
            <person name="Zhou C."/>
            <person name="Jia L."/>
            <person name="Geng W."/>
        </authorList>
    </citation>
    <scope>NUCLEOTIDE SEQUENCE</scope>
    <source>
        <strain evidence="2">ZW18</strain>
    </source>
</reference>
<evidence type="ECO:0000313" key="2">
    <source>
        <dbReference type="EMBL" id="WGO85136.1"/>
    </source>
</evidence>
<dbReference type="Proteomes" id="UP001242513">
    <property type="component" value="Chromosome"/>
</dbReference>
<reference evidence="1 3" key="1">
    <citation type="submission" date="2016-10" db="EMBL/GenBank/DDBJ databases">
        <authorList>
            <person name="Varghese N."/>
            <person name="Submissions S."/>
        </authorList>
    </citation>
    <scope>NUCLEOTIDE SEQUENCE [LARGE SCALE GENOMIC DNA]</scope>
    <source>
        <strain evidence="1 3">ATCC 43761</strain>
    </source>
</reference>
<proteinExistence type="predicted"/>
<organism evidence="2 4">
    <name type="scientific">Lactobacillus kefiranofaciens</name>
    <dbReference type="NCBI Taxonomy" id="267818"/>
    <lineage>
        <taxon>Bacteria</taxon>
        <taxon>Bacillati</taxon>
        <taxon>Bacillota</taxon>
        <taxon>Bacilli</taxon>
        <taxon>Lactobacillales</taxon>
        <taxon>Lactobacillaceae</taxon>
        <taxon>Lactobacillus</taxon>
    </lineage>
</organism>
<dbReference type="EMBL" id="FMXC01000076">
    <property type="protein sequence ID" value="SDA74000.1"/>
    <property type="molecule type" value="Genomic_DNA"/>
</dbReference>
<name>A0AAX3UBV5_9LACO</name>
<dbReference type="EMBL" id="CP123735">
    <property type="protein sequence ID" value="WGO85136.1"/>
    <property type="molecule type" value="Genomic_DNA"/>
</dbReference>
<dbReference type="RefSeq" id="WP_013855190.1">
    <property type="nucleotide sequence ID" value="NZ_CP123735.1"/>
</dbReference>
<sequence length="86" mass="10318">MNNDLFKQKWTKKNKRLTSQDFKYDDVQLLMDLYNSTRWGKDLKTWFPIKSVTTGDENNKTTVKMVTADDYENKLDKYHNACFIKL</sequence>
<reference evidence="2" key="3">
    <citation type="submission" date="2023-04" db="EMBL/GenBank/DDBJ databases">
        <authorList>
            <person name="Wang Y."/>
        </authorList>
    </citation>
    <scope>NUCLEOTIDE SEQUENCE</scope>
    <source>
        <strain evidence="2">ZW18</strain>
    </source>
</reference>
<evidence type="ECO:0000313" key="4">
    <source>
        <dbReference type="Proteomes" id="UP001242513"/>
    </source>
</evidence>
<dbReference type="Proteomes" id="UP000181860">
    <property type="component" value="Unassembled WGS sequence"/>
</dbReference>
<keyword evidence="3" id="KW-1185">Reference proteome</keyword>
<evidence type="ECO:0000313" key="1">
    <source>
        <dbReference type="EMBL" id="SDA74000.1"/>
    </source>
</evidence>
<accession>A0AAX3UBV5</accession>
<gene>
    <name evidence="2" type="ORF">QEJ78_06870</name>
    <name evidence="1" type="ORF">SAMN02983011_02474</name>
</gene>
<dbReference type="AlphaFoldDB" id="A0AAX3UBV5"/>